<dbReference type="CDD" id="cd00586">
    <property type="entry name" value="4HBT"/>
    <property type="match status" value="1"/>
</dbReference>
<protein>
    <submittedName>
        <fullName evidence="1">Acyl-CoA thioesterase</fullName>
    </submittedName>
</protein>
<name>A0ABX8WQ50_9GAMM</name>
<dbReference type="Pfam" id="PF13279">
    <property type="entry name" value="4HBT_2"/>
    <property type="match status" value="1"/>
</dbReference>
<keyword evidence="2" id="KW-1185">Reference proteome</keyword>
<dbReference type="PANTHER" id="PTHR31793">
    <property type="entry name" value="4-HYDROXYBENZOYL-COA THIOESTERASE FAMILY MEMBER"/>
    <property type="match status" value="1"/>
</dbReference>
<gene>
    <name evidence="1" type="ORF">H8L67_07545</name>
</gene>
<evidence type="ECO:0000313" key="2">
    <source>
        <dbReference type="Proteomes" id="UP000824755"/>
    </source>
</evidence>
<evidence type="ECO:0000313" key="1">
    <source>
        <dbReference type="EMBL" id="QYR52449.1"/>
    </source>
</evidence>
<dbReference type="PANTHER" id="PTHR31793:SF24">
    <property type="entry name" value="LONG-CHAIN ACYL-COA THIOESTERASE FADM"/>
    <property type="match status" value="1"/>
</dbReference>
<dbReference type="Proteomes" id="UP000824755">
    <property type="component" value="Chromosome"/>
</dbReference>
<dbReference type="EMBL" id="CP080544">
    <property type="protein sequence ID" value="QYR52449.1"/>
    <property type="molecule type" value="Genomic_DNA"/>
</dbReference>
<dbReference type="RefSeq" id="WP_220379234.1">
    <property type="nucleotide sequence ID" value="NZ_CP080544.1"/>
</dbReference>
<sequence length="135" mass="15195">MAFVSPIDIRWRDLDAFNHVNNSNYLTFLEEARIRWFATLGEDWLTDEFAPVIASVLVNYKYPIEYPAKVNVELFTAALGTSSVTIGHRIVGEDGRLYCDGQVVAVWISRKNGKPITLPDGVRRASELLLEDAGH</sequence>
<proteinExistence type="predicted"/>
<dbReference type="InterPro" id="IPR029069">
    <property type="entry name" value="HotDog_dom_sf"/>
</dbReference>
<dbReference type="InterPro" id="IPR050563">
    <property type="entry name" value="4-hydroxybenzoyl-CoA_TE"/>
</dbReference>
<reference evidence="1 2" key="1">
    <citation type="submission" date="2021-08" db="EMBL/GenBank/DDBJ databases">
        <title>Lysobacter sp. strain CJ11 Genome sequencing and assembly.</title>
        <authorList>
            <person name="Kim I."/>
        </authorList>
    </citation>
    <scope>NUCLEOTIDE SEQUENCE [LARGE SCALE GENOMIC DNA]</scope>
    <source>
        <strain evidence="1 2">CJ11</strain>
    </source>
</reference>
<accession>A0ABX8WQ50</accession>
<dbReference type="SUPFAM" id="SSF54637">
    <property type="entry name" value="Thioesterase/thiol ester dehydrase-isomerase"/>
    <property type="match status" value="1"/>
</dbReference>
<organism evidence="1 2">
    <name type="scientific">Lysobacter soyae</name>
    <dbReference type="NCBI Taxonomy" id="2764185"/>
    <lineage>
        <taxon>Bacteria</taxon>
        <taxon>Pseudomonadati</taxon>
        <taxon>Pseudomonadota</taxon>
        <taxon>Gammaproteobacteria</taxon>
        <taxon>Lysobacterales</taxon>
        <taxon>Lysobacteraceae</taxon>
        <taxon>Lysobacter</taxon>
    </lineage>
</organism>
<dbReference type="Gene3D" id="3.10.129.10">
    <property type="entry name" value="Hotdog Thioesterase"/>
    <property type="match status" value="1"/>
</dbReference>